<evidence type="ECO:0000313" key="3">
    <source>
        <dbReference type="Proteomes" id="UP000541583"/>
    </source>
</evidence>
<dbReference type="EMBL" id="JACHCB010000001">
    <property type="protein sequence ID" value="MBB6107834.1"/>
    <property type="molecule type" value="Genomic_DNA"/>
</dbReference>
<comment type="caution">
    <text evidence="2">The sequence shown here is derived from an EMBL/GenBank/DDBJ whole genome shotgun (WGS) entry which is preliminary data.</text>
</comment>
<keyword evidence="1" id="KW-1133">Transmembrane helix</keyword>
<keyword evidence="1" id="KW-0472">Membrane</keyword>
<keyword evidence="1" id="KW-0812">Transmembrane</keyword>
<evidence type="ECO:0000313" key="2">
    <source>
        <dbReference type="EMBL" id="MBB6107834.1"/>
    </source>
</evidence>
<organism evidence="2 3">
    <name type="scientific">Mucilaginibacter lappiensis</name>
    <dbReference type="NCBI Taxonomy" id="354630"/>
    <lineage>
        <taxon>Bacteria</taxon>
        <taxon>Pseudomonadati</taxon>
        <taxon>Bacteroidota</taxon>
        <taxon>Sphingobacteriia</taxon>
        <taxon>Sphingobacteriales</taxon>
        <taxon>Sphingobacteriaceae</taxon>
        <taxon>Mucilaginibacter</taxon>
    </lineage>
</organism>
<protein>
    <recommendedName>
        <fullName evidence="4">Four helix bundle sensory module for signal transduction</fullName>
    </recommendedName>
</protein>
<accession>A0ABR6PF17</accession>
<dbReference type="RefSeq" id="WP_076369589.1">
    <property type="nucleotide sequence ID" value="NZ_FTMG01000001.1"/>
</dbReference>
<gene>
    <name evidence="2" type="ORF">HDF23_000564</name>
</gene>
<feature type="transmembrane region" description="Helical" evidence="1">
    <location>
        <begin position="44"/>
        <end position="64"/>
    </location>
</feature>
<sequence>MWKRIHSNRDPRDTLYSEIHKEFNGYFSRAADMCKRLWAAYPKFFFGGMVLLLSASLILSFSVFRHSEQKKAAVVSRVNPVADGFNQILLATGNMRETIKLKKLIDSLTAKKQLSSVDSALLDSTLDRLSKIHQTLK</sequence>
<dbReference type="Proteomes" id="UP000541583">
    <property type="component" value="Unassembled WGS sequence"/>
</dbReference>
<reference evidence="2 3" key="1">
    <citation type="submission" date="2020-08" db="EMBL/GenBank/DDBJ databases">
        <title>Genomic Encyclopedia of Type Strains, Phase IV (KMG-V): Genome sequencing to study the core and pangenomes of soil and plant-associated prokaryotes.</title>
        <authorList>
            <person name="Whitman W."/>
        </authorList>
    </citation>
    <scope>NUCLEOTIDE SEQUENCE [LARGE SCALE GENOMIC DNA]</scope>
    <source>
        <strain evidence="2 3">ANJLi2</strain>
    </source>
</reference>
<proteinExistence type="predicted"/>
<keyword evidence="3" id="KW-1185">Reference proteome</keyword>
<evidence type="ECO:0000256" key="1">
    <source>
        <dbReference type="SAM" id="Phobius"/>
    </source>
</evidence>
<name>A0ABR6PF17_9SPHI</name>
<evidence type="ECO:0008006" key="4">
    <source>
        <dbReference type="Google" id="ProtNLM"/>
    </source>
</evidence>